<protein>
    <submittedName>
        <fullName evidence="1">Uncharacterized protein</fullName>
    </submittedName>
</protein>
<dbReference type="AlphaFoldDB" id="A0A8T0J048"/>
<comment type="caution">
    <text evidence="1">The sequence shown here is derived from an EMBL/GenBank/DDBJ whole genome shotgun (WGS) entry which is preliminary data.</text>
</comment>
<sequence>MHGSCLRVGCEDQYELWASVGSEQGSLRWQEGCVLEWRTGSVRIQVAEGRVGRREI</sequence>
<organism evidence="1 2">
    <name type="scientific">Ceratodon purpureus</name>
    <name type="common">Fire moss</name>
    <name type="synonym">Dicranum purpureum</name>
    <dbReference type="NCBI Taxonomy" id="3225"/>
    <lineage>
        <taxon>Eukaryota</taxon>
        <taxon>Viridiplantae</taxon>
        <taxon>Streptophyta</taxon>
        <taxon>Embryophyta</taxon>
        <taxon>Bryophyta</taxon>
        <taxon>Bryophytina</taxon>
        <taxon>Bryopsida</taxon>
        <taxon>Dicranidae</taxon>
        <taxon>Pseudoditrichales</taxon>
        <taxon>Ditrichaceae</taxon>
        <taxon>Ceratodon</taxon>
    </lineage>
</organism>
<name>A0A8T0J048_CERPU</name>
<accession>A0A8T0J048</accession>
<keyword evidence="2" id="KW-1185">Reference proteome</keyword>
<reference evidence="1" key="1">
    <citation type="submission" date="2020-06" db="EMBL/GenBank/DDBJ databases">
        <title>WGS assembly of Ceratodon purpureus strain R40.</title>
        <authorList>
            <person name="Carey S.B."/>
            <person name="Jenkins J."/>
            <person name="Shu S."/>
            <person name="Lovell J.T."/>
            <person name="Sreedasyam A."/>
            <person name="Maumus F."/>
            <person name="Tiley G.P."/>
            <person name="Fernandez-Pozo N."/>
            <person name="Barry K."/>
            <person name="Chen C."/>
            <person name="Wang M."/>
            <person name="Lipzen A."/>
            <person name="Daum C."/>
            <person name="Saski C.A."/>
            <person name="Payton A.C."/>
            <person name="Mcbreen J.C."/>
            <person name="Conrad R.E."/>
            <person name="Kollar L.M."/>
            <person name="Olsson S."/>
            <person name="Huttunen S."/>
            <person name="Landis J.B."/>
            <person name="Wickett N.J."/>
            <person name="Johnson M.G."/>
            <person name="Rensing S.A."/>
            <person name="Grimwood J."/>
            <person name="Schmutz J."/>
            <person name="Mcdaniel S.F."/>
        </authorList>
    </citation>
    <scope>NUCLEOTIDE SEQUENCE</scope>
    <source>
        <strain evidence="1">R40</strain>
    </source>
</reference>
<evidence type="ECO:0000313" key="2">
    <source>
        <dbReference type="Proteomes" id="UP000822688"/>
    </source>
</evidence>
<gene>
    <name evidence="1" type="ORF">KC19_2G237700</name>
</gene>
<dbReference type="Proteomes" id="UP000822688">
    <property type="component" value="Chromosome 2"/>
</dbReference>
<proteinExistence type="predicted"/>
<evidence type="ECO:0000313" key="1">
    <source>
        <dbReference type="EMBL" id="KAG0588358.1"/>
    </source>
</evidence>
<dbReference type="EMBL" id="CM026422">
    <property type="protein sequence ID" value="KAG0588358.1"/>
    <property type="molecule type" value="Genomic_DNA"/>
</dbReference>